<keyword evidence="3" id="KW-1185">Reference proteome</keyword>
<dbReference type="GO" id="GO:0016020">
    <property type="term" value="C:membrane"/>
    <property type="evidence" value="ECO:0007669"/>
    <property type="project" value="TreeGrafter"/>
</dbReference>
<reference evidence="2" key="1">
    <citation type="submission" date="2021-03" db="EMBL/GenBank/DDBJ databases">
        <title>Leucobacter chromiisoli sp. nov., isolated from chromium-containing soil of chemical plant.</title>
        <authorList>
            <person name="Xu Z."/>
        </authorList>
    </citation>
    <scope>NUCLEOTIDE SEQUENCE</scope>
    <source>
        <strain evidence="2">S27</strain>
    </source>
</reference>
<gene>
    <name evidence="2" type="ORF">J4H92_00390</name>
</gene>
<dbReference type="InterPro" id="IPR000073">
    <property type="entry name" value="AB_hydrolase_1"/>
</dbReference>
<dbReference type="EMBL" id="JAGDYM010000001">
    <property type="protein sequence ID" value="MBO1900406.1"/>
    <property type="molecule type" value="Genomic_DNA"/>
</dbReference>
<comment type="caution">
    <text evidence="2">The sequence shown here is derived from an EMBL/GenBank/DDBJ whole genome shotgun (WGS) entry which is preliminary data.</text>
</comment>
<dbReference type="SUPFAM" id="SSF53474">
    <property type="entry name" value="alpha/beta-Hydrolases"/>
    <property type="match status" value="1"/>
</dbReference>
<protein>
    <submittedName>
        <fullName evidence="2">Alpha/beta fold hydrolase</fullName>
    </submittedName>
</protein>
<dbReference type="Pfam" id="PF00561">
    <property type="entry name" value="Abhydrolase_1"/>
    <property type="match status" value="1"/>
</dbReference>
<dbReference type="InterPro" id="IPR050266">
    <property type="entry name" value="AB_hydrolase_sf"/>
</dbReference>
<evidence type="ECO:0000313" key="2">
    <source>
        <dbReference type="EMBL" id="MBO1900406.1"/>
    </source>
</evidence>
<dbReference type="GO" id="GO:0046464">
    <property type="term" value="P:acylglycerol catabolic process"/>
    <property type="evidence" value="ECO:0007669"/>
    <property type="project" value="TreeGrafter"/>
</dbReference>
<dbReference type="PANTHER" id="PTHR43798">
    <property type="entry name" value="MONOACYLGLYCEROL LIPASE"/>
    <property type="match status" value="1"/>
</dbReference>
<organism evidence="2 3">
    <name type="scientific">Leucobacter weissii</name>
    <dbReference type="NCBI Taxonomy" id="1983706"/>
    <lineage>
        <taxon>Bacteria</taxon>
        <taxon>Bacillati</taxon>
        <taxon>Actinomycetota</taxon>
        <taxon>Actinomycetes</taxon>
        <taxon>Micrococcales</taxon>
        <taxon>Microbacteriaceae</taxon>
        <taxon>Leucobacter</taxon>
    </lineage>
</organism>
<dbReference type="GO" id="GO:0047372">
    <property type="term" value="F:monoacylglycerol lipase activity"/>
    <property type="evidence" value="ECO:0007669"/>
    <property type="project" value="TreeGrafter"/>
</dbReference>
<dbReference type="PANTHER" id="PTHR43798:SF5">
    <property type="entry name" value="MONOACYLGLYCEROL LIPASE ABHD6"/>
    <property type="match status" value="1"/>
</dbReference>
<evidence type="ECO:0000259" key="1">
    <source>
        <dbReference type="Pfam" id="PF00561"/>
    </source>
</evidence>
<keyword evidence="2" id="KW-0378">Hydrolase</keyword>
<dbReference type="Gene3D" id="3.40.50.1820">
    <property type="entry name" value="alpha/beta hydrolase"/>
    <property type="match status" value="1"/>
</dbReference>
<sequence length="295" mass="31646">MSLALSSRTIETTLGPIHVSETGDGPPLVLLHGGGPGANALANYRANLPAFAGFRVILPDQPGFGGSYRPTEADLDERSITEITVDALTQTLDALGVGEYSLLGNSLGGAAALGLAIAQPERVTKLVLMAPGGGWLPVSTPLPTEGQKEMFRYYNGEGPTVKKMKNFIRVMVADPRQFSDEEVQARYEGSLDPGHIEFYHRYNTAFAKRGGMDPLWKDLGRITADTLLLWGRDDRTITLDGSALMLKHIRRVQLHVFGGCGHWVQVERKADFERLVGDFLGDLPGTGASGGGAGS</sequence>
<dbReference type="InterPro" id="IPR029058">
    <property type="entry name" value="AB_hydrolase_fold"/>
</dbReference>
<evidence type="ECO:0000313" key="3">
    <source>
        <dbReference type="Proteomes" id="UP000664382"/>
    </source>
</evidence>
<accession>A0A939MGX6</accession>
<proteinExistence type="predicted"/>
<dbReference type="AlphaFoldDB" id="A0A939MGX6"/>
<name>A0A939MGX6_9MICO</name>
<feature type="domain" description="AB hydrolase-1" evidence="1">
    <location>
        <begin position="26"/>
        <end position="268"/>
    </location>
</feature>
<dbReference type="PRINTS" id="PR00111">
    <property type="entry name" value="ABHYDROLASE"/>
</dbReference>
<dbReference type="Proteomes" id="UP000664382">
    <property type="component" value="Unassembled WGS sequence"/>
</dbReference>
<dbReference type="RefSeq" id="WP_208095045.1">
    <property type="nucleotide sequence ID" value="NZ_JAGDYM010000001.1"/>
</dbReference>